<proteinExistence type="predicted"/>
<reference evidence="4 5" key="1">
    <citation type="submission" date="2024-10" db="EMBL/GenBank/DDBJ databases">
        <authorList>
            <person name="Topkara A.R."/>
            <person name="Saygin H."/>
        </authorList>
    </citation>
    <scope>NUCLEOTIDE SEQUENCE [LARGE SCALE GENOMIC DNA]</scope>
    <source>
        <strain evidence="4 5">M3C6</strain>
    </source>
</reference>
<accession>A0ABW7AU04</accession>
<comment type="caution">
    <text evidence="4">The sequence shown here is derived from an EMBL/GenBank/DDBJ whole genome shotgun (WGS) entry which is preliminary data.</text>
</comment>
<dbReference type="Pfam" id="PF02449">
    <property type="entry name" value="Glyco_hydro_42"/>
    <property type="match status" value="1"/>
</dbReference>
<dbReference type="EMBL" id="JBICRM010000037">
    <property type="protein sequence ID" value="MFG1709523.1"/>
    <property type="molecule type" value="Genomic_DNA"/>
</dbReference>
<gene>
    <name evidence="4" type="ORF">ACFLIM_40700</name>
</gene>
<evidence type="ECO:0000256" key="1">
    <source>
        <dbReference type="ARBA" id="ARBA00022801"/>
    </source>
</evidence>
<name>A0ABW7AU04_9ACTN</name>
<organism evidence="4 5">
    <name type="scientific">Nonomuraea marmarensis</name>
    <dbReference type="NCBI Taxonomy" id="3351344"/>
    <lineage>
        <taxon>Bacteria</taxon>
        <taxon>Bacillati</taxon>
        <taxon>Actinomycetota</taxon>
        <taxon>Actinomycetes</taxon>
        <taxon>Streptosporangiales</taxon>
        <taxon>Streptosporangiaceae</taxon>
        <taxon>Nonomuraea</taxon>
    </lineage>
</organism>
<feature type="domain" description="Glycoside hydrolase family 42 N-terminal" evidence="3">
    <location>
        <begin position="24"/>
        <end position="76"/>
    </location>
</feature>
<dbReference type="SUPFAM" id="SSF51445">
    <property type="entry name" value="(Trans)glycosidases"/>
    <property type="match status" value="1"/>
</dbReference>
<dbReference type="PANTHER" id="PTHR12631:SF10">
    <property type="entry name" value="BETA-XYLOSIDASE-LIKE PROTEIN-RELATED"/>
    <property type="match status" value="1"/>
</dbReference>
<dbReference type="Proteomes" id="UP001603978">
    <property type="component" value="Unassembled WGS sequence"/>
</dbReference>
<keyword evidence="5" id="KW-1185">Reference proteome</keyword>
<dbReference type="InterPro" id="IPR013529">
    <property type="entry name" value="Glyco_hydro_42_N"/>
</dbReference>
<keyword evidence="1 4" id="KW-0378">Hydrolase</keyword>
<dbReference type="PANTHER" id="PTHR12631">
    <property type="entry name" value="ALPHA-L-IDURONIDASE"/>
    <property type="match status" value="1"/>
</dbReference>
<keyword evidence="2 4" id="KW-0326">Glycosidase</keyword>
<dbReference type="EC" id="3.2.1.23" evidence="4"/>
<dbReference type="Gene3D" id="3.20.20.80">
    <property type="entry name" value="Glycosidases"/>
    <property type="match status" value="1"/>
</dbReference>
<protein>
    <submittedName>
        <fullName evidence="4">Beta-galactosidase</fullName>
        <ecNumber evidence="4">3.2.1.23</ecNumber>
    </submittedName>
</protein>
<evidence type="ECO:0000256" key="2">
    <source>
        <dbReference type="ARBA" id="ARBA00023295"/>
    </source>
</evidence>
<dbReference type="InterPro" id="IPR017853">
    <property type="entry name" value="GH"/>
</dbReference>
<evidence type="ECO:0000259" key="3">
    <source>
        <dbReference type="Pfam" id="PF02449"/>
    </source>
</evidence>
<dbReference type="RefSeq" id="WP_393174501.1">
    <property type="nucleotide sequence ID" value="NZ_JBICRM010000037.1"/>
</dbReference>
<dbReference type="InterPro" id="IPR051923">
    <property type="entry name" value="Glycosyl_Hydrolase_39"/>
</dbReference>
<evidence type="ECO:0000313" key="4">
    <source>
        <dbReference type="EMBL" id="MFG1709523.1"/>
    </source>
</evidence>
<sequence length="378" mass="41958">MNSNTGEMPSFRVGSVRFWDSQTRWANLEPRQGEYDWSVLDRLVSGARRAGLPALFVVGGTPAWAAPKAPRMAYPEGSRAAPPDNLADWRRFVRALAERYSGRLEAYELWPIANDSRFYNGDMDTLVEMTRQANQIIKKADPRAIVVCPGMGRLWSSAGRSFLRRFAEVGGYDHCDVASVKLHQRSASDPPETVLAVLDAAYRTMHQAGVHPPIWSTGTTHDIVLQQPLDEERAIDYATRFYLTGLYGSVNGNLSRTYFYAWGTRNLPLVLQVPGAPPTRAALAVEQLQRWLTRARIRACGQGTAIQLPAGVWQCEFTVPDVDGRYLPSLVRWTHAGTAATAVPPHITRLLRLDGTAVPVTPGEIVEIDTRPVFMTAN</sequence>
<evidence type="ECO:0000313" key="5">
    <source>
        <dbReference type="Proteomes" id="UP001603978"/>
    </source>
</evidence>
<dbReference type="GO" id="GO:0004565">
    <property type="term" value="F:beta-galactosidase activity"/>
    <property type="evidence" value="ECO:0007669"/>
    <property type="project" value="UniProtKB-EC"/>
</dbReference>